<dbReference type="InterPro" id="IPR035913">
    <property type="entry name" value="RPB5-like_sf"/>
</dbReference>
<dbReference type="GO" id="GO:0005666">
    <property type="term" value="C:RNA polymerase III complex"/>
    <property type="evidence" value="ECO:0007669"/>
    <property type="project" value="TreeGrafter"/>
</dbReference>
<dbReference type="PANTHER" id="PTHR10535">
    <property type="entry name" value="DNA-DIRECTED RNA POLYMERASES I, II, AND III SUBUNIT RPABC1"/>
    <property type="match status" value="1"/>
</dbReference>
<dbReference type="GO" id="GO:0006362">
    <property type="term" value="P:transcription elongation by RNA polymerase I"/>
    <property type="evidence" value="ECO:0007669"/>
    <property type="project" value="TreeGrafter"/>
</dbReference>
<protein>
    <recommendedName>
        <fullName evidence="2">RNA polymerase subunit H/Rpb5 C-terminal domain-containing protein</fullName>
    </recommendedName>
</protein>
<dbReference type="Pfam" id="PF01191">
    <property type="entry name" value="RNA_pol_Rpb5_C"/>
    <property type="match status" value="1"/>
</dbReference>
<evidence type="ECO:0000259" key="2">
    <source>
        <dbReference type="Pfam" id="PF01191"/>
    </source>
</evidence>
<dbReference type="GO" id="GO:0005665">
    <property type="term" value="C:RNA polymerase II, core complex"/>
    <property type="evidence" value="ECO:0007669"/>
    <property type="project" value="TreeGrafter"/>
</dbReference>
<dbReference type="NCBIfam" id="NF007129">
    <property type="entry name" value="PRK09570.1"/>
    <property type="match status" value="1"/>
</dbReference>
<keyword evidence="1" id="KW-0804">Transcription</keyword>
<dbReference type="PANTHER" id="PTHR10535:SF0">
    <property type="entry name" value="DNA-DIRECTED RNA POLYMERASES I, II, AND III SUBUNIT RPABC1"/>
    <property type="match status" value="1"/>
</dbReference>
<dbReference type="InterPro" id="IPR014381">
    <property type="entry name" value="Arch_Rpo5/euc_Rpb5"/>
</dbReference>
<evidence type="ECO:0000256" key="1">
    <source>
        <dbReference type="ARBA" id="ARBA00023163"/>
    </source>
</evidence>
<accession>A0A0F9NWX3</accession>
<dbReference type="GO" id="GO:0003677">
    <property type="term" value="F:DNA binding"/>
    <property type="evidence" value="ECO:0007669"/>
    <property type="project" value="InterPro"/>
</dbReference>
<dbReference type="GO" id="GO:0005736">
    <property type="term" value="C:RNA polymerase I complex"/>
    <property type="evidence" value="ECO:0007669"/>
    <property type="project" value="TreeGrafter"/>
</dbReference>
<dbReference type="AlphaFoldDB" id="A0A0F9NWX3"/>
<sequence>MTKKKQIDVLLHKFVPKHVLLTKAETKNLLDKYKIEVNDLPQMFEKDPVAIAIGAKEGDVVKIVRDSHTTVKSVNYYRYVKKEKV</sequence>
<dbReference type="Gene3D" id="3.90.940.20">
    <property type="entry name" value="RPB5-like RNA polymerase subunit"/>
    <property type="match status" value="1"/>
</dbReference>
<dbReference type="EMBL" id="LAZR01003597">
    <property type="protein sequence ID" value="KKN16617.1"/>
    <property type="molecule type" value="Genomic_DNA"/>
</dbReference>
<dbReference type="HAMAP" id="MF_00025">
    <property type="entry name" value="RNApol_Rpo5_RPB5"/>
    <property type="match status" value="1"/>
</dbReference>
<reference evidence="3" key="1">
    <citation type="journal article" date="2015" name="Nature">
        <title>Complex archaea that bridge the gap between prokaryotes and eukaryotes.</title>
        <authorList>
            <person name="Spang A."/>
            <person name="Saw J.H."/>
            <person name="Jorgensen S.L."/>
            <person name="Zaremba-Niedzwiedzka K."/>
            <person name="Martijn J."/>
            <person name="Lind A.E."/>
            <person name="van Eijk R."/>
            <person name="Schleper C."/>
            <person name="Guy L."/>
            <person name="Ettema T.J."/>
        </authorList>
    </citation>
    <scope>NUCLEOTIDE SEQUENCE</scope>
</reference>
<gene>
    <name evidence="3" type="ORF">LCGC14_0974090</name>
</gene>
<dbReference type="SUPFAM" id="SSF55287">
    <property type="entry name" value="RPB5-like RNA polymerase subunit"/>
    <property type="match status" value="1"/>
</dbReference>
<evidence type="ECO:0000313" key="3">
    <source>
        <dbReference type="EMBL" id="KKN16617.1"/>
    </source>
</evidence>
<dbReference type="GO" id="GO:0042797">
    <property type="term" value="P:tRNA transcription by RNA polymerase III"/>
    <property type="evidence" value="ECO:0007669"/>
    <property type="project" value="TreeGrafter"/>
</dbReference>
<proteinExistence type="inferred from homology"/>
<dbReference type="GO" id="GO:0003899">
    <property type="term" value="F:DNA-directed RNA polymerase activity"/>
    <property type="evidence" value="ECO:0007669"/>
    <property type="project" value="InterPro"/>
</dbReference>
<name>A0A0F9NWX3_9ZZZZ</name>
<dbReference type="InterPro" id="IPR000783">
    <property type="entry name" value="RNA_pol_subH/Rpb5_C"/>
</dbReference>
<dbReference type="GO" id="GO:0006366">
    <property type="term" value="P:transcription by RNA polymerase II"/>
    <property type="evidence" value="ECO:0007669"/>
    <property type="project" value="TreeGrafter"/>
</dbReference>
<feature type="domain" description="RNA polymerase subunit H/Rpb5 C-terminal" evidence="2">
    <location>
        <begin position="8"/>
        <end position="80"/>
    </location>
</feature>
<comment type="caution">
    <text evidence="3">The sequence shown here is derived from an EMBL/GenBank/DDBJ whole genome shotgun (WGS) entry which is preliminary data.</text>
</comment>
<organism evidence="3">
    <name type="scientific">marine sediment metagenome</name>
    <dbReference type="NCBI Taxonomy" id="412755"/>
    <lineage>
        <taxon>unclassified sequences</taxon>
        <taxon>metagenomes</taxon>
        <taxon>ecological metagenomes</taxon>
    </lineage>
</organism>